<feature type="transmembrane region" description="Helical" evidence="8">
    <location>
        <begin position="21"/>
        <end position="40"/>
    </location>
</feature>
<organism evidence="9 10">
    <name type="scientific">Pseudoteredinibacter isoporae</name>
    <dbReference type="NCBI Taxonomy" id="570281"/>
    <lineage>
        <taxon>Bacteria</taxon>
        <taxon>Pseudomonadati</taxon>
        <taxon>Pseudomonadota</taxon>
        <taxon>Gammaproteobacteria</taxon>
        <taxon>Cellvibrionales</taxon>
        <taxon>Cellvibrionaceae</taxon>
        <taxon>Pseudoteredinibacter</taxon>
    </lineage>
</organism>
<keyword evidence="6 8" id="KW-0472">Membrane</keyword>
<sequence length="136" mass="14673">MRSRLSQRIEQEQGNNIDLSPLLDVVFILLIFFIVTTVFVKETGIEVDKPKAVSSERLERNVILLAISASGEVMYDGANIGVSGVRATIAHALAKQKKALVIQADKNTSAQLLVDVIDQAKLAGASQINIATKRGS</sequence>
<comment type="similarity">
    <text evidence="2 7">Belongs to the ExbD/TolR family.</text>
</comment>
<evidence type="ECO:0000256" key="4">
    <source>
        <dbReference type="ARBA" id="ARBA00022692"/>
    </source>
</evidence>
<comment type="caution">
    <text evidence="9">The sequence shown here is derived from an EMBL/GenBank/DDBJ whole genome shotgun (WGS) entry which is preliminary data.</text>
</comment>
<evidence type="ECO:0000256" key="3">
    <source>
        <dbReference type="ARBA" id="ARBA00022475"/>
    </source>
</evidence>
<keyword evidence="3" id="KW-1003">Cell membrane</keyword>
<evidence type="ECO:0000256" key="6">
    <source>
        <dbReference type="ARBA" id="ARBA00023136"/>
    </source>
</evidence>
<evidence type="ECO:0000256" key="2">
    <source>
        <dbReference type="ARBA" id="ARBA00005811"/>
    </source>
</evidence>
<evidence type="ECO:0000256" key="1">
    <source>
        <dbReference type="ARBA" id="ARBA00004162"/>
    </source>
</evidence>
<evidence type="ECO:0000256" key="7">
    <source>
        <dbReference type="RuleBase" id="RU003879"/>
    </source>
</evidence>
<dbReference type="Gene3D" id="3.30.420.270">
    <property type="match status" value="1"/>
</dbReference>
<evidence type="ECO:0000313" key="10">
    <source>
        <dbReference type="Proteomes" id="UP000528457"/>
    </source>
</evidence>
<evidence type="ECO:0000256" key="8">
    <source>
        <dbReference type="SAM" id="Phobius"/>
    </source>
</evidence>
<dbReference type="Proteomes" id="UP000528457">
    <property type="component" value="Unassembled WGS sequence"/>
</dbReference>
<keyword evidence="7" id="KW-0813">Transport</keyword>
<protein>
    <submittedName>
        <fullName evidence="9">Biopolymer transport protein ExbD</fullName>
    </submittedName>
</protein>
<keyword evidence="7" id="KW-0653">Protein transport</keyword>
<dbReference type="RefSeq" id="WP_166843389.1">
    <property type="nucleotide sequence ID" value="NZ_JAAONY010000004.1"/>
</dbReference>
<dbReference type="EMBL" id="JACHHT010000004">
    <property type="protein sequence ID" value="MBB6523598.1"/>
    <property type="molecule type" value="Genomic_DNA"/>
</dbReference>
<reference evidence="9 10" key="1">
    <citation type="submission" date="2020-08" db="EMBL/GenBank/DDBJ databases">
        <title>Genomic Encyclopedia of Type Strains, Phase IV (KMG-IV): sequencing the most valuable type-strain genomes for metagenomic binning, comparative biology and taxonomic classification.</title>
        <authorList>
            <person name="Goeker M."/>
        </authorList>
    </citation>
    <scope>NUCLEOTIDE SEQUENCE [LARGE SCALE GENOMIC DNA]</scope>
    <source>
        <strain evidence="9 10">DSM 22368</strain>
    </source>
</reference>
<dbReference type="InterPro" id="IPR003400">
    <property type="entry name" value="ExbD"/>
</dbReference>
<accession>A0A7X0JXP2</accession>
<dbReference type="PANTHER" id="PTHR30558">
    <property type="entry name" value="EXBD MEMBRANE COMPONENT OF PMF-DRIVEN MACROMOLECULE IMPORT SYSTEM"/>
    <property type="match status" value="1"/>
</dbReference>
<keyword evidence="4 7" id="KW-0812">Transmembrane</keyword>
<evidence type="ECO:0000256" key="5">
    <source>
        <dbReference type="ARBA" id="ARBA00022989"/>
    </source>
</evidence>
<proteinExistence type="inferred from homology"/>
<dbReference type="Pfam" id="PF02472">
    <property type="entry name" value="ExbD"/>
    <property type="match status" value="1"/>
</dbReference>
<dbReference type="InParanoid" id="A0A7X0JXP2"/>
<gene>
    <name evidence="9" type="ORF">HNR48_003912</name>
</gene>
<dbReference type="GO" id="GO:0022857">
    <property type="term" value="F:transmembrane transporter activity"/>
    <property type="evidence" value="ECO:0007669"/>
    <property type="project" value="InterPro"/>
</dbReference>
<evidence type="ECO:0000313" key="9">
    <source>
        <dbReference type="EMBL" id="MBB6523598.1"/>
    </source>
</evidence>
<keyword evidence="10" id="KW-1185">Reference proteome</keyword>
<dbReference type="AlphaFoldDB" id="A0A7X0JXP2"/>
<keyword evidence="5 8" id="KW-1133">Transmembrane helix</keyword>
<comment type="subcellular location">
    <subcellularLocation>
        <location evidence="1">Cell membrane</location>
        <topology evidence="1">Single-pass membrane protein</topology>
    </subcellularLocation>
    <subcellularLocation>
        <location evidence="7">Cell membrane</location>
        <topology evidence="7">Single-pass type II membrane protein</topology>
    </subcellularLocation>
</comment>
<dbReference type="GO" id="GO:0015031">
    <property type="term" value="P:protein transport"/>
    <property type="evidence" value="ECO:0007669"/>
    <property type="project" value="UniProtKB-KW"/>
</dbReference>
<dbReference type="GO" id="GO:0005886">
    <property type="term" value="C:plasma membrane"/>
    <property type="evidence" value="ECO:0007669"/>
    <property type="project" value="UniProtKB-SubCell"/>
</dbReference>
<name>A0A7X0JXP2_9GAMM</name>
<dbReference type="PANTHER" id="PTHR30558:SF13">
    <property type="entry name" value="BIOPOLYMER TRANSPORT PROTEIN EXBD2"/>
    <property type="match status" value="1"/>
</dbReference>